<evidence type="ECO:0000256" key="1">
    <source>
        <dbReference type="ARBA" id="ARBA00006962"/>
    </source>
</evidence>
<evidence type="ECO:0000313" key="8">
    <source>
        <dbReference type="Proteomes" id="UP000671828"/>
    </source>
</evidence>
<evidence type="ECO:0000313" key="9">
    <source>
        <dbReference type="Proteomes" id="UP001195724"/>
    </source>
</evidence>
<sequence>MKILFSSLGSHGHTYPLLPLAAAAAAQGHDVTYATSAEFAGAVERLGLRHLTAGLSQREALAATFGPGEPGRPGAVPEEVIAEVFGRVLPRSFHDDLVPFLAEWRPDLVVHEIGNPGAGLAARTAGVPALCHGFGRMWSADALFSRTPGPLVDYAAELGVDLPAEDPIVLGNTYLDVCPPSVQDQRFLAANDIVPLRPVPFAEPGELPGWVTAHDRPLVYLTLGTVFGDPGVLRAAIAGLAAVAGARVLVATGPTIDVAELGEVPDHVELLEWVPQADLLPHTDLVVHHGGSGTTMGAFSVGVPQLVLPQGADQFGNADAVVEHGLGEQLVGEGVTAEAVAERARRLLADDAVRDAARAVAAEVAAMPSPAEVAARLPEYTR</sequence>
<reference evidence="6 9" key="1">
    <citation type="submission" date="2021-01" db="EMBL/GenBank/DDBJ databases">
        <title>Sequencing the genomes of 1000 actinobacteria strains.</title>
        <authorList>
            <person name="Klenk H.-P."/>
        </authorList>
    </citation>
    <scope>NUCLEOTIDE SEQUENCE [LARGE SCALE GENOMIC DNA]</scope>
    <source>
        <strain evidence="6 9">DSM 44581</strain>
    </source>
</reference>
<evidence type="ECO:0000256" key="2">
    <source>
        <dbReference type="ARBA" id="ARBA00022676"/>
    </source>
</evidence>
<evidence type="ECO:0000313" key="6">
    <source>
        <dbReference type="EMBL" id="MBM7814255.1"/>
    </source>
</evidence>
<protein>
    <submittedName>
        <fullName evidence="7">Glycosyltransferase family 1 protein</fullName>
    </submittedName>
    <submittedName>
        <fullName evidence="6">UDP:flavonoid glycosyltransferase YjiC (YdhE family)</fullName>
    </submittedName>
</protein>
<dbReference type="InterPro" id="IPR010610">
    <property type="entry name" value="EryCIII-like_C"/>
</dbReference>
<dbReference type="CDD" id="cd03784">
    <property type="entry name" value="GT1_Gtf-like"/>
    <property type="match status" value="1"/>
</dbReference>
<accession>A0A8T8HW59</accession>
<evidence type="ECO:0000259" key="4">
    <source>
        <dbReference type="Pfam" id="PF06722"/>
    </source>
</evidence>
<dbReference type="Proteomes" id="UP000671828">
    <property type="component" value="Chromosome"/>
</dbReference>
<evidence type="ECO:0000256" key="3">
    <source>
        <dbReference type="ARBA" id="ARBA00022679"/>
    </source>
</evidence>
<dbReference type="InterPro" id="IPR050426">
    <property type="entry name" value="Glycosyltransferase_28"/>
</dbReference>
<dbReference type="RefSeq" id="WP_204844819.1">
    <property type="nucleotide sequence ID" value="NZ_JAFBCL010000001.1"/>
</dbReference>
<dbReference type="FunFam" id="3.40.50.2000:FF:000072">
    <property type="entry name" value="Glycosyl transferase"/>
    <property type="match status" value="1"/>
</dbReference>
<keyword evidence="9" id="KW-1185">Reference proteome</keyword>
<dbReference type="EMBL" id="JAFBCL010000001">
    <property type="protein sequence ID" value="MBM7814255.1"/>
    <property type="molecule type" value="Genomic_DNA"/>
</dbReference>
<evidence type="ECO:0000313" key="7">
    <source>
        <dbReference type="EMBL" id="QTR02609.1"/>
    </source>
</evidence>
<dbReference type="InterPro" id="IPR002213">
    <property type="entry name" value="UDP_glucos_trans"/>
</dbReference>
<name>A0A8T8HW59_9PSEU</name>
<keyword evidence="3" id="KW-0808">Transferase</keyword>
<comment type="similarity">
    <text evidence="1">Belongs to the glycosyltransferase 28 family.</text>
</comment>
<dbReference type="EMBL" id="CP072788">
    <property type="protein sequence ID" value="QTR02609.1"/>
    <property type="molecule type" value="Genomic_DNA"/>
</dbReference>
<dbReference type="GO" id="GO:0017000">
    <property type="term" value="P:antibiotic biosynthetic process"/>
    <property type="evidence" value="ECO:0007669"/>
    <property type="project" value="UniProtKB-ARBA"/>
</dbReference>
<keyword evidence="2" id="KW-0328">Glycosyltransferase</keyword>
<dbReference type="AlphaFoldDB" id="A0A8T8HW59"/>
<feature type="domain" description="Erythromycin biosynthesis protein CIII-like N-terminal" evidence="5">
    <location>
        <begin position="86"/>
        <end position="224"/>
    </location>
</feature>
<dbReference type="Proteomes" id="UP001195724">
    <property type="component" value="Unassembled WGS sequence"/>
</dbReference>
<dbReference type="Pfam" id="PF21036">
    <property type="entry name" value="EryCIII-like_N"/>
    <property type="match status" value="1"/>
</dbReference>
<dbReference type="PANTHER" id="PTHR48050">
    <property type="entry name" value="STEROL 3-BETA-GLUCOSYLTRANSFERASE"/>
    <property type="match status" value="1"/>
</dbReference>
<dbReference type="SUPFAM" id="SSF53756">
    <property type="entry name" value="UDP-Glycosyltransferase/glycogen phosphorylase"/>
    <property type="match status" value="1"/>
</dbReference>
<proteinExistence type="inferred from homology"/>
<dbReference type="Gene3D" id="3.40.50.2000">
    <property type="entry name" value="Glycogen Phosphorylase B"/>
    <property type="match status" value="2"/>
</dbReference>
<evidence type="ECO:0000259" key="5">
    <source>
        <dbReference type="Pfam" id="PF21036"/>
    </source>
</evidence>
<dbReference type="GO" id="GO:0016758">
    <property type="term" value="F:hexosyltransferase activity"/>
    <property type="evidence" value="ECO:0007669"/>
    <property type="project" value="UniProtKB-ARBA"/>
</dbReference>
<dbReference type="InterPro" id="IPR048284">
    <property type="entry name" value="EryCIII-like_N"/>
</dbReference>
<dbReference type="Pfam" id="PF06722">
    <property type="entry name" value="EryCIII-like_C"/>
    <property type="match status" value="1"/>
</dbReference>
<organism evidence="7 8">
    <name type="scientific">Saccharothrix algeriensis</name>
    <dbReference type="NCBI Taxonomy" id="173560"/>
    <lineage>
        <taxon>Bacteria</taxon>
        <taxon>Bacillati</taxon>
        <taxon>Actinomycetota</taxon>
        <taxon>Actinomycetes</taxon>
        <taxon>Pseudonocardiales</taxon>
        <taxon>Pseudonocardiaceae</taxon>
        <taxon>Saccharothrix</taxon>
    </lineage>
</organism>
<feature type="domain" description="Erythromycin biosynthesis protein CIII-like C-terminal" evidence="4">
    <location>
        <begin position="254"/>
        <end position="378"/>
    </location>
</feature>
<dbReference type="GO" id="GO:0008194">
    <property type="term" value="F:UDP-glycosyltransferase activity"/>
    <property type="evidence" value="ECO:0007669"/>
    <property type="project" value="InterPro"/>
</dbReference>
<reference evidence="7" key="2">
    <citation type="submission" date="2021-04" db="EMBL/GenBank/DDBJ databases">
        <title>Saccharothrix algeriensis WGS.</title>
        <authorList>
            <person name="Stuskova K."/>
            <person name="Hakalova E."/>
            <person name="Tebbal A.B."/>
            <person name="Eichmeier A."/>
        </authorList>
    </citation>
    <scope>NUCLEOTIDE SEQUENCE</scope>
    <source>
        <strain evidence="7">NRRL B-24137</strain>
    </source>
</reference>
<gene>
    <name evidence="7" type="ORF">J7S33_26535</name>
    <name evidence="6" type="ORF">JOE68_005120</name>
</gene>
<dbReference type="PANTHER" id="PTHR48050:SF13">
    <property type="entry name" value="STEROL 3-BETA-GLUCOSYLTRANSFERASE UGT80A2"/>
    <property type="match status" value="1"/>
</dbReference>